<keyword evidence="3" id="KW-0808">Transferase</keyword>
<dbReference type="InterPro" id="IPR005467">
    <property type="entry name" value="His_kinase_dom"/>
</dbReference>
<dbReference type="AlphaFoldDB" id="A0A402B2V5"/>
<dbReference type="InterPro" id="IPR036097">
    <property type="entry name" value="HisK_dim/P_sf"/>
</dbReference>
<evidence type="ECO:0000256" key="2">
    <source>
        <dbReference type="ARBA" id="ARBA00012438"/>
    </source>
</evidence>
<evidence type="ECO:0000259" key="7">
    <source>
        <dbReference type="PROSITE" id="PS50109"/>
    </source>
</evidence>
<dbReference type="InterPro" id="IPR036890">
    <property type="entry name" value="HATPase_C_sf"/>
</dbReference>
<dbReference type="Proteomes" id="UP000287171">
    <property type="component" value="Unassembled WGS sequence"/>
</dbReference>
<dbReference type="RefSeq" id="WP_126626233.1">
    <property type="nucleotide sequence ID" value="NZ_BIFT01000001.1"/>
</dbReference>
<evidence type="ECO:0000256" key="3">
    <source>
        <dbReference type="ARBA" id="ARBA00022679"/>
    </source>
</evidence>
<dbReference type="InterPro" id="IPR003594">
    <property type="entry name" value="HATPase_dom"/>
</dbReference>
<keyword evidence="5" id="KW-0902">Two-component regulatory system</keyword>
<dbReference type="InterPro" id="IPR029016">
    <property type="entry name" value="GAF-like_dom_sf"/>
</dbReference>
<dbReference type="OrthoDB" id="147914at2"/>
<name>A0A402B2V5_9CHLR</name>
<comment type="catalytic activity">
    <reaction evidence="1">
        <text>ATP + protein L-histidine = ADP + protein N-phospho-L-histidine.</text>
        <dbReference type="EC" id="2.7.13.3"/>
    </reaction>
</comment>
<evidence type="ECO:0000256" key="1">
    <source>
        <dbReference type="ARBA" id="ARBA00000085"/>
    </source>
</evidence>
<proteinExistence type="predicted"/>
<gene>
    <name evidence="8" type="ORF">KDA_11650</name>
</gene>
<dbReference type="EC" id="2.7.13.3" evidence="2"/>
<dbReference type="SUPFAM" id="SSF55781">
    <property type="entry name" value="GAF domain-like"/>
    <property type="match status" value="1"/>
</dbReference>
<reference evidence="9" key="1">
    <citation type="submission" date="2018-12" db="EMBL/GenBank/DDBJ databases">
        <title>Tengunoibacter tsumagoiensis gen. nov., sp. nov., Dictyobacter kobayashii sp. nov., D. alpinus sp. nov., and D. joshuensis sp. nov. and description of Dictyobacteraceae fam. nov. within the order Ktedonobacterales isolated from Tengu-no-mugimeshi.</title>
        <authorList>
            <person name="Wang C.M."/>
            <person name="Zheng Y."/>
            <person name="Sakai Y."/>
            <person name="Toyoda A."/>
            <person name="Minakuchi Y."/>
            <person name="Abe K."/>
            <person name="Yokota A."/>
            <person name="Yabe S."/>
        </authorList>
    </citation>
    <scope>NUCLEOTIDE SEQUENCE [LARGE SCALE GENOMIC DNA]</scope>
    <source>
        <strain evidence="9">Uno16</strain>
    </source>
</reference>
<dbReference type="SUPFAM" id="SSF55874">
    <property type="entry name" value="ATPase domain of HSP90 chaperone/DNA topoisomerase II/histidine kinase"/>
    <property type="match status" value="1"/>
</dbReference>
<accession>A0A402B2V5</accession>
<feature type="region of interest" description="Disordered" evidence="6">
    <location>
        <begin position="1"/>
        <end position="26"/>
    </location>
</feature>
<feature type="compositionally biased region" description="Basic and acidic residues" evidence="6">
    <location>
        <begin position="1"/>
        <end position="10"/>
    </location>
</feature>
<evidence type="ECO:0000313" key="8">
    <source>
        <dbReference type="EMBL" id="GCE25681.1"/>
    </source>
</evidence>
<dbReference type="Pfam" id="PF02518">
    <property type="entry name" value="HATPase_c"/>
    <property type="match status" value="1"/>
</dbReference>
<dbReference type="EMBL" id="BIFT01000001">
    <property type="protein sequence ID" value="GCE25681.1"/>
    <property type="molecule type" value="Genomic_DNA"/>
</dbReference>
<evidence type="ECO:0000256" key="6">
    <source>
        <dbReference type="SAM" id="MobiDB-lite"/>
    </source>
</evidence>
<dbReference type="InterPro" id="IPR003661">
    <property type="entry name" value="HisK_dim/P_dom"/>
</dbReference>
<sequence length="468" mass="52316">MGRDSKELHHAAPLNGPVLSIDSQEPDQLPASEAALAVEQEDRRMQEVLASLDVLVTILLQQYPSPPDTLVVISEGAEVEEVESTIMARCVECIRQHLTCHAAMLAEFSQEAEMVSPLACSGTTASYVQYWADSIKLNTILQNPEQFQCLCAGEILTLELTSAVLSDNHPVHRMIIPILRQTTLIGLLFLDYGVVQLPLKLSEIAVIKSLSGMLALAMQRDQEQREHARIVSTLQAANVELTRMNTLKNNFISTINHEFRAVLLEMQKCSELMRDETLSLDSLKEFAVDIHADTRRLLYMINDLAHLERIEADQMDICLEWLNINVLITVVVKRIRAMYPHHHILLRLAIALPILLGDREKLTIVISNLLRSMIEFTPEGGTITINSQVQENSVHVSIHNPGPGISASGLKRIFERCADTADRVVSAMHERNQELSMAQKIVQMHGGQVWAESSIRNGSTFHFTICFA</sequence>
<comment type="caution">
    <text evidence="8">The sequence shown here is derived from an EMBL/GenBank/DDBJ whole genome shotgun (WGS) entry which is preliminary data.</text>
</comment>
<dbReference type="Gene3D" id="3.30.450.40">
    <property type="match status" value="1"/>
</dbReference>
<dbReference type="PANTHER" id="PTHR43711:SF31">
    <property type="entry name" value="HISTIDINE KINASE"/>
    <property type="match status" value="1"/>
</dbReference>
<dbReference type="Gene3D" id="1.10.287.130">
    <property type="match status" value="1"/>
</dbReference>
<dbReference type="CDD" id="cd00075">
    <property type="entry name" value="HATPase"/>
    <property type="match status" value="1"/>
</dbReference>
<organism evidence="8 9">
    <name type="scientific">Dictyobacter alpinus</name>
    <dbReference type="NCBI Taxonomy" id="2014873"/>
    <lineage>
        <taxon>Bacteria</taxon>
        <taxon>Bacillati</taxon>
        <taxon>Chloroflexota</taxon>
        <taxon>Ktedonobacteria</taxon>
        <taxon>Ktedonobacterales</taxon>
        <taxon>Dictyobacteraceae</taxon>
        <taxon>Dictyobacter</taxon>
    </lineage>
</organism>
<evidence type="ECO:0000313" key="9">
    <source>
        <dbReference type="Proteomes" id="UP000287171"/>
    </source>
</evidence>
<feature type="domain" description="Histidine kinase" evidence="7">
    <location>
        <begin position="254"/>
        <end position="468"/>
    </location>
</feature>
<evidence type="ECO:0000256" key="4">
    <source>
        <dbReference type="ARBA" id="ARBA00022777"/>
    </source>
</evidence>
<dbReference type="InterPro" id="IPR050736">
    <property type="entry name" value="Sensor_HK_Regulatory"/>
</dbReference>
<dbReference type="SUPFAM" id="SSF47384">
    <property type="entry name" value="Homodimeric domain of signal transducing histidine kinase"/>
    <property type="match status" value="1"/>
</dbReference>
<dbReference type="PROSITE" id="PS50109">
    <property type="entry name" value="HIS_KIN"/>
    <property type="match status" value="1"/>
</dbReference>
<evidence type="ECO:0000256" key="5">
    <source>
        <dbReference type="ARBA" id="ARBA00023012"/>
    </source>
</evidence>
<dbReference type="PANTHER" id="PTHR43711">
    <property type="entry name" value="TWO-COMPONENT HISTIDINE KINASE"/>
    <property type="match status" value="1"/>
</dbReference>
<protein>
    <recommendedName>
        <fullName evidence="2">histidine kinase</fullName>
        <ecNumber evidence="2">2.7.13.3</ecNumber>
    </recommendedName>
</protein>
<dbReference type="Gene3D" id="3.30.565.10">
    <property type="entry name" value="Histidine kinase-like ATPase, C-terminal domain"/>
    <property type="match status" value="1"/>
</dbReference>
<dbReference type="GO" id="GO:0000155">
    <property type="term" value="F:phosphorelay sensor kinase activity"/>
    <property type="evidence" value="ECO:0007669"/>
    <property type="project" value="InterPro"/>
</dbReference>
<keyword evidence="4" id="KW-0418">Kinase</keyword>
<dbReference type="CDD" id="cd00082">
    <property type="entry name" value="HisKA"/>
    <property type="match status" value="1"/>
</dbReference>
<keyword evidence="9" id="KW-1185">Reference proteome</keyword>
<dbReference type="SMART" id="SM00387">
    <property type="entry name" value="HATPase_c"/>
    <property type="match status" value="1"/>
</dbReference>